<keyword evidence="1" id="KW-1133">Transmembrane helix</keyword>
<dbReference type="RefSeq" id="WP_204119311.1">
    <property type="nucleotide sequence ID" value="NZ_BOLV01000013.1"/>
</dbReference>
<accession>A0ABW4BHW5</accession>
<dbReference type="Proteomes" id="UP001597199">
    <property type="component" value="Unassembled WGS sequence"/>
</dbReference>
<evidence type="ECO:0000313" key="2">
    <source>
        <dbReference type="EMBL" id="MFD1399586.1"/>
    </source>
</evidence>
<comment type="caution">
    <text evidence="2">The sequence shown here is derived from an EMBL/GenBank/DDBJ whole genome shotgun (WGS) entry which is preliminary data.</text>
</comment>
<keyword evidence="3" id="KW-1185">Reference proteome</keyword>
<keyword evidence="1" id="KW-0812">Transmembrane</keyword>
<protein>
    <submittedName>
        <fullName evidence="2">Uncharacterized protein</fullName>
    </submittedName>
</protein>
<feature type="transmembrane region" description="Helical" evidence="1">
    <location>
        <begin position="45"/>
        <end position="66"/>
    </location>
</feature>
<sequence>MKLILAILLLLYAGATLTAVFINDRQALAKHALMIGSAVSLLLGLWWPIFVPLGILGLLVAAVMNGLRLYGEIHFSHLAVRLGYSLVVMLLWWNVWG</sequence>
<dbReference type="EMBL" id="JBHTOA010000034">
    <property type="protein sequence ID" value="MFD1399586.1"/>
    <property type="molecule type" value="Genomic_DNA"/>
</dbReference>
<keyword evidence="1" id="KW-0472">Membrane</keyword>
<organism evidence="2 3">
    <name type="scientific">Lacticaseibacillus suilingensis</name>
    <dbReference type="NCBI Taxonomy" id="2799577"/>
    <lineage>
        <taxon>Bacteria</taxon>
        <taxon>Bacillati</taxon>
        <taxon>Bacillota</taxon>
        <taxon>Bacilli</taxon>
        <taxon>Lactobacillales</taxon>
        <taxon>Lactobacillaceae</taxon>
        <taxon>Lacticaseibacillus</taxon>
    </lineage>
</organism>
<reference evidence="3" key="1">
    <citation type="journal article" date="2019" name="Int. J. Syst. Evol. Microbiol.">
        <title>The Global Catalogue of Microorganisms (GCM) 10K type strain sequencing project: providing services to taxonomists for standard genome sequencing and annotation.</title>
        <authorList>
            <consortium name="The Broad Institute Genomics Platform"/>
            <consortium name="The Broad Institute Genome Sequencing Center for Infectious Disease"/>
            <person name="Wu L."/>
            <person name="Ma J."/>
        </authorList>
    </citation>
    <scope>NUCLEOTIDE SEQUENCE [LARGE SCALE GENOMIC DNA]</scope>
    <source>
        <strain evidence="3">CCM 9110</strain>
    </source>
</reference>
<proteinExistence type="predicted"/>
<feature type="transmembrane region" description="Helical" evidence="1">
    <location>
        <begin position="78"/>
        <end position="96"/>
    </location>
</feature>
<gene>
    <name evidence="2" type="ORF">ACFQ41_09740</name>
</gene>
<name>A0ABW4BHW5_9LACO</name>
<evidence type="ECO:0000313" key="3">
    <source>
        <dbReference type="Proteomes" id="UP001597199"/>
    </source>
</evidence>
<evidence type="ECO:0000256" key="1">
    <source>
        <dbReference type="SAM" id="Phobius"/>
    </source>
</evidence>